<sequence>QNQISIFFFEKLPLQGEIFVDKSCNLIIFTLYKSPITSHFLTFNRLVSTFLRVSLCYVNVIR</sequence>
<proteinExistence type="predicted"/>
<feature type="non-terminal residue" evidence="1">
    <location>
        <position position="1"/>
    </location>
</feature>
<organism evidence="1">
    <name type="scientific">Lepeophtheirus salmonis</name>
    <name type="common">Salmon louse</name>
    <name type="synonym">Caligus salmonis</name>
    <dbReference type="NCBI Taxonomy" id="72036"/>
    <lineage>
        <taxon>Eukaryota</taxon>
        <taxon>Metazoa</taxon>
        <taxon>Ecdysozoa</taxon>
        <taxon>Arthropoda</taxon>
        <taxon>Crustacea</taxon>
        <taxon>Multicrustacea</taxon>
        <taxon>Hexanauplia</taxon>
        <taxon>Copepoda</taxon>
        <taxon>Siphonostomatoida</taxon>
        <taxon>Caligidae</taxon>
        <taxon>Lepeophtheirus</taxon>
    </lineage>
</organism>
<protein>
    <submittedName>
        <fullName evidence="1">Uncharacterized protein</fullName>
    </submittedName>
</protein>
<name>A0A0K2TE50_LEPSM</name>
<dbReference type="AlphaFoldDB" id="A0A0K2TE50"/>
<dbReference type="EMBL" id="HACA01006943">
    <property type="protein sequence ID" value="CDW24304.1"/>
    <property type="molecule type" value="Transcribed_RNA"/>
</dbReference>
<reference evidence="1" key="1">
    <citation type="submission" date="2014-05" db="EMBL/GenBank/DDBJ databases">
        <authorList>
            <person name="Chronopoulou M."/>
        </authorList>
    </citation>
    <scope>NUCLEOTIDE SEQUENCE</scope>
    <source>
        <tissue evidence="1">Whole organism</tissue>
    </source>
</reference>
<evidence type="ECO:0000313" key="1">
    <source>
        <dbReference type="EMBL" id="CDW24304.1"/>
    </source>
</evidence>
<accession>A0A0K2TE50</accession>